<comment type="caution">
    <text evidence="1">The sequence shown here is derived from an EMBL/GenBank/DDBJ whole genome shotgun (WGS) entry which is preliminary data.</text>
</comment>
<protein>
    <submittedName>
        <fullName evidence="1">Uncharacterized protein</fullName>
    </submittedName>
</protein>
<evidence type="ECO:0000313" key="2">
    <source>
        <dbReference type="Proteomes" id="UP000887013"/>
    </source>
</evidence>
<dbReference type="EMBL" id="BMAW01062440">
    <property type="protein sequence ID" value="GFT35855.1"/>
    <property type="molecule type" value="Genomic_DNA"/>
</dbReference>
<sequence>MVSGGNTSSIQMIDAENTDLNSMLSDISSCLSHLETRERPTSRGPERHFIPNWSEETLLLEVNQRPLVAIRKSELYIGDPGSAFERQIHSASEVHSGHRPISELKPKWQNDPHLTLSTSGVHILPLLLLRLLVTDHDIILCIL</sequence>
<accession>A0A8X6NUE9</accession>
<dbReference type="Proteomes" id="UP000887013">
    <property type="component" value="Unassembled WGS sequence"/>
</dbReference>
<proteinExistence type="predicted"/>
<gene>
    <name evidence="1" type="ORF">NPIL_606571</name>
</gene>
<organism evidence="1 2">
    <name type="scientific">Nephila pilipes</name>
    <name type="common">Giant wood spider</name>
    <name type="synonym">Nephila maculata</name>
    <dbReference type="NCBI Taxonomy" id="299642"/>
    <lineage>
        <taxon>Eukaryota</taxon>
        <taxon>Metazoa</taxon>
        <taxon>Ecdysozoa</taxon>
        <taxon>Arthropoda</taxon>
        <taxon>Chelicerata</taxon>
        <taxon>Arachnida</taxon>
        <taxon>Araneae</taxon>
        <taxon>Araneomorphae</taxon>
        <taxon>Entelegynae</taxon>
        <taxon>Araneoidea</taxon>
        <taxon>Nephilidae</taxon>
        <taxon>Nephila</taxon>
    </lineage>
</organism>
<keyword evidence="2" id="KW-1185">Reference proteome</keyword>
<evidence type="ECO:0000313" key="1">
    <source>
        <dbReference type="EMBL" id="GFT35855.1"/>
    </source>
</evidence>
<dbReference type="AlphaFoldDB" id="A0A8X6NUE9"/>
<name>A0A8X6NUE9_NEPPI</name>
<reference evidence="1" key="1">
    <citation type="submission" date="2020-08" db="EMBL/GenBank/DDBJ databases">
        <title>Multicomponent nature underlies the extraordinary mechanical properties of spider dragline silk.</title>
        <authorList>
            <person name="Kono N."/>
            <person name="Nakamura H."/>
            <person name="Mori M."/>
            <person name="Yoshida Y."/>
            <person name="Ohtoshi R."/>
            <person name="Malay A.D."/>
            <person name="Moran D.A.P."/>
            <person name="Tomita M."/>
            <person name="Numata K."/>
            <person name="Arakawa K."/>
        </authorList>
    </citation>
    <scope>NUCLEOTIDE SEQUENCE</scope>
</reference>